<gene>
    <name evidence="1" type="ORF">METZ01_LOCUS499306</name>
</gene>
<reference evidence="1" key="1">
    <citation type="submission" date="2018-05" db="EMBL/GenBank/DDBJ databases">
        <authorList>
            <person name="Lanie J.A."/>
            <person name="Ng W.-L."/>
            <person name="Kazmierczak K.M."/>
            <person name="Andrzejewski T.M."/>
            <person name="Davidsen T.M."/>
            <person name="Wayne K.J."/>
            <person name="Tettelin H."/>
            <person name="Glass J.I."/>
            <person name="Rusch D."/>
            <person name="Podicherti R."/>
            <person name="Tsui H.-C.T."/>
            <person name="Winkler M.E."/>
        </authorList>
    </citation>
    <scope>NUCLEOTIDE SEQUENCE</scope>
</reference>
<feature type="non-terminal residue" evidence="1">
    <location>
        <position position="46"/>
    </location>
</feature>
<protein>
    <recommendedName>
        <fullName evidence="2">NADP-dependent oxidoreductase domain-containing protein</fullName>
    </recommendedName>
</protein>
<proteinExistence type="predicted"/>
<organism evidence="1">
    <name type="scientific">marine metagenome</name>
    <dbReference type="NCBI Taxonomy" id="408172"/>
    <lineage>
        <taxon>unclassified sequences</taxon>
        <taxon>metagenomes</taxon>
        <taxon>ecological metagenomes</taxon>
    </lineage>
</organism>
<dbReference type="SUPFAM" id="SSF51430">
    <property type="entry name" value="NAD(P)-linked oxidoreductase"/>
    <property type="match status" value="1"/>
</dbReference>
<accession>A0A383DPL9</accession>
<evidence type="ECO:0008006" key="2">
    <source>
        <dbReference type="Google" id="ProtNLM"/>
    </source>
</evidence>
<dbReference type="AlphaFoldDB" id="A0A383DPL9"/>
<sequence length="46" mass="5146">MRYKQLGKTGINVSEYGLGTWAMGSGAYGITDDEELIRTIHRAQEQ</sequence>
<dbReference type="Gene3D" id="3.20.20.100">
    <property type="entry name" value="NADP-dependent oxidoreductase domain"/>
    <property type="match status" value="1"/>
</dbReference>
<name>A0A383DPL9_9ZZZZ</name>
<dbReference type="EMBL" id="UINC01219123">
    <property type="protein sequence ID" value="SVE46452.1"/>
    <property type="molecule type" value="Genomic_DNA"/>
</dbReference>
<evidence type="ECO:0000313" key="1">
    <source>
        <dbReference type="EMBL" id="SVE46452.1"/>
    </source>
</evidence>
<dbReference type="InterPro" id="IPR036812">
    <property type="entry name" value="NAD(P)_OxRdtase_dom_sf"/>
</dbReference>